<dbReference type="InterPro" id="IPR001296">
    <property type="entry name" value="Glyco_trans_1"/>
</dbReference>
<accession>A0A9Q1ZDM6</accession>
<evidence type="ECO:0000313" key="2">
    <source>
        <dbReference type="EMBL" id="KOA89471.1"/>
    </source>
</evidence>
<sequence length="355" mass="40946">MKKTITFLMDYLGSGGAERVTSILVNYFCNNDYIVNIVVCNRNRNDYVVDKRVNVIFLPEVKSNFKLVRAYKRYIFLKQCLMSLKSDVIISLCNAWAELRLISTRQTKKSKLIMSERNDPYSHPESLIMKKIRDFNYRFATIMVFQTQGAREYFPMSIQKKGIVIPNPIKEDLPEPYKGERKKVIVNYCRLHKQKNLTMLIDAFNIFSKEYKEYNLEIYGRGELKESLKEHAISLGLKEKVLIKDFEKDIHNKIKDSAMFVSSSDYEGISNSMLEALAIGLPTICTDCPAGGARMVINSFENGILVPVGDTKALYEAMKYMHENPKESEKMSKNATEIRNKLATDVICKQWAKLI</sequence>
<dbReference type="AlphaFoldDB" id="A0A9Q1ZDM6"/>
<protein>
    <submittedName>
        <fullName evidence="2">Glycosyltransferase</fullName>
    </submittedName>
</protein>
<dbReference type="GO" id="GO:0016757">
    <property type="term" value="F:glycosyltransferase activity"/>
    <property type="evidence" value="ECO:0007669"/>
    <property type="project" value="InterPro"/>
</dbReference>
<organism evidence="2 3">
    <name type="scientific">Clostridium botulinum</name>
    <dbReference type="NCBI Taxonomy" id="1491"/>
    <lineage>
        <taxon>Bacteria</taxon>
        <taxon>Bacillati</taxon>
        <taxon>Bacillota</taxon>
        <taxon>Clostridia</taxon>
        <taxon>Eubacteriales</taxon>
        <taxon>Clostridiaceae</taxon>
        <taxon>Clostridium</taxon>
    </lineage>
</organism>
<dbReference type="PANTHER" id="PTHR12526:SF630">
    <property type="entry name" value="GLYCOSYLTRANSFERASE"/>
    <property type="match status" value="1"/>
</dbReference>
<dbReference type="SUPFAM" id="SSF53756">
    <property type="entry name" value="UDP-Glycosyltransferase/glycogen phosphorylase"/>
    <property type="match status" value="1"/>
</dbReference>
<dbReference type="Gene3D" id="3.40.50.2000">
    <property type="entry name" value="Glycogen Phosphorylase B"/>
    <property type="match status" value="2"/>
</dbReference>
<gene>
    <name evidence="2" type="ORF">ADU74_04320</name>
</gene>
<evidence type="ECO:0000313" key="3">
    <source>
        <dbReference type="Proteomes" id="UP000037540"/>
    </source>
</evidence>
<evidence type="ECO:0000259" key="1">
    <source>
        <dbReference type="Pfam" id="PF00534"/>
    </source>
</evidence>
<dbReference type="EMBL" id="LGVR01000017">
    <property type="protein sequence ID" value="KOA89471.1"/>
    <property type="molecule type" value="Genomic_DNA"/>
</dbReference>
<reference evidence="2 3" key="1">
    <citation type="submission" date="2015-07" db="EMBL/GenBank/DDBJ databases">
        <title>Draft genome sequences of 17 French Clostridium botulinum group III.</title>
        <authorList>
            <person name="Woudstra C."/>
            <person name="Le Marechal C."/>
            <person name="Souillard R."/>
            <person name="Bayon-Auboyer M.-H."/>
            <person name="Dessouter D."/>
            <person name="Fach P."/>
        </authorList>
    </citation>
    <scope>NUCLEOTIDE SEQUENCE [LARGE SCALE GENOMIC DNA]</scope>
    <source>
        <strain evidence="2 3">12LNRI-CD</strain>
    </source>
</reference>
<dbReference type="Proteomes" id="UP000037540">
    <property type="component" value="Unassembled WGS sequence"/>
</dbReference>
<dbReference type="Pfam" id="PF00534">
    <property type="entry name" value="Glycos_transf_1"/>
    <property type="match status" value="1"/>
</dbReference>
<dbReference type="PANTHER" id="PTHR12526">
    <property type="entry name" value="GLYCOSYLTRANSFERASE"/>
    <property type="match status" value="1"/>
</dbReference>
<proteinExistence type="predicted"/>
<dbReference type="OrthoDB" id="2023634at2"/>
<comment type="caution">
    <text evidence="2">The sequence shown here is derived from an EMBL/GenBank/DDBJ whole genome shotgun (WGS) entry which is preliminary data.</text>
</comment>
<feature type="domain" description="Glycosyl transferase family 1" evidence="1">
    <location>
        <begin position="175"/>
        <end position="337"/>
    </location>
</feature>
<dbReference type="RefSeq" id="WP_019278283.1">
    <property type="nucleotide sequence ID" value="NZ_LGVO01000064.1"/>
</dbReference>
<name>A0A9Q1ZDM6_CLOBO</name>